<dbReference type="AlphaFoldDB" id="A0A0E9NBB8"/>
<keyword evidence="8" id="KW-0479">Metal-binding</keyword>
<dbReference type="EC" id="2.3.2.27" evidence="4"/>
<dbReference type="InterPro" id="IPR001841">
    <property type="entry name" value="Znf_RING"/>
</dbReference>
<feature type="compositionally biased region" description="Low complexity" evidence="13">
    <location>
        <begin position="524"/>
        <end position="536"/>
    </location>
</feature>
<dbReference type="InterPro" id="IPR057634">
    <property type="entry name" value="PAH_ZNF598/HEL2"/>
</dbReference>
<sequence length="822" mass="88277">MAMDTAQSSPAPSALISDAPAFAADHTAPAQRSRGGRRRGGGGGGDRGGRGQRSERAQGEEREQQEQGGGTDKAKPKQRNRGPKGKKDGEKGNAKAATGKTDGEAEKPKTSVAVAVEAAEAGEDDTTAEVCFICAEPVIYSCVPSCNHRTCHICALRLRALYKNNTCAYCKADQPNVIFTKDEEKEYDDFKPEDLPFKDTKLGISFDSQQVQEDTIVLLRFNCPDPTCDVACSGWDDLGLHVKQAHNKFLCKLCLANKKVFTHEHTLFTTRELDLHYRKGDVQGSGEGPTGFKGHPSCGFCVISLYDDDELFRHCREKHEKCHVCDQIAHAPKHQYYVNYDSLEQHFKRDHYVCPERECQERKFVVFATELDLKAHKLEEHPNRLSATELRDARKINANFQVGAPPGRGGRRGPQAAPAPAAPAAGAPEHLSREEQALIRQTQVNSLRSRAPAGFGSQLSEPAAPVPRQPVVEAAPTDRSNAIRPGATQLQMESFPPLGAAPSNAPTPKPRQPQGRGEAFPALGSGSSSRQASVASTPRTGSPVSGDVAARHAAVRDRASALLGHNSEKLALFTQNVGLFRSGTTSATEFVVTMGRLFTGVELADLGKILGQVADLLDKEDRKAQLLSAWRDWKVKNQAEHEASMFPTLSSGSSTGSPGVAGGSRILKIKSMSAPGARTASRTASVWNKVEQASRSSGGVAKVTSGVASLNVRGNGTPSTAWSASSSGSSKPSVSRNTIASMVSNRPPPGGVNSAASFPALQPSAKPSRIYYGVDKKTADPVNMWSTGGGEYFNDDEQEQDHDQSGGKKKKKQKQVLFRHGL</sequence>
<evidence type="ECO:0000256" key="5">
    <source>
        <dbReference type="ARBA" id="ARBA00022490"/>
    </source>
</evidence>
<dbReference type="PANTHER" id="PTHR22938:SF0">
    <property type="entry name" value="E3 UBIQUITIN-PROTEIN LIGASE ZNF598"/>
    <property type="match status" value="1"/>
</dbReference>
<feature type="region of interest" description="Disordered" evidence="13">
    <location>
        <begin position="1"/>
        <end position="109"/>
    </location>
</feature>
<dbReference type="InterPro" id="IPR041888">
    <property type="entry name" value="RING-HC_ZNF598/HEL2"/>
</dbReference>
<comment type="caution">
    <text evidence="15">The sequence shown here is derived from an EMBL/GenBank/DDBJ whole genome shotgun (WGS) entry which is preliminary data.</text>
</comment>
<keyword evidence="5" id="KW-0963">Cytoplasm</keyword>
<dbReference type="GO" id="GO:0005737">
    <property type="term" value="C:cytoplasm"/>
    <property type="evidence" value="ECO:0007669"/>
    <property type="project" value="UniProtKB-SubCell"/>
</dbReference>
<dbReference type="Pfam" id="PF25447">
    <property type="entry name" value="RING_ZNF598"/>
    <property type="match status" value="1"/>
</dbReference>
<reference evidence="15 16" key="1">
    <citation type="journal article" date="2011" name="J. Gen. Appl. Microbiol.">
        <title>Draft genome sequencing of the enigmatic yeast Saitoella complicata.</title>
        <authorList>
            <person name="Nishida H."/>
            <person name="Hamamoto M."/>
            <person name="Sugiyama J."/>
        </authorList>
    </citation>
    <scope>NUCLEOTIDE SEQUENCE [LARGE SCALE GENOMIC DNA]</scope>
    <source>
        <strain evidence="15 16">NRRL Y-17804</strain>
    </source>
</reference>
<dbReference type="Pfam" id="PF23202">
    <property type="entry name" value="PAH_ZNF598"/>
    <property type="match status" value="1"/>
</dbReference>
<evidence type="ECO:0000256" key="11">
    <source>
        <dbReference type="ARBA" id="ARBA00035113"/>
    </source>
</evidence>
<feature type="compositionally biased region" description="Polar residues" evidence="13">
    <location>
        <begin position="1"/>
        <end position="11"/>
    </location>
</feature>
<evidence type="ECO:0000256" key="10">
    <source>
        <dbReference type="ARBA" id="ARBA00022833"/>
    </source>
</evidence>
<dbReference type="GO" id="GO:0016567">
    <property type="term" value="P:protein ubiquitination"/>
    <property type="evidence" value="ECO:0007669"/>
    <property type="project" value="TreeGrafter"/>
</dbReference>
<feature type="region of interest" description="Disordered" evidence="13">
    <location>
        <begin position="400"/>
        <end position="431"/>
    </location>
</feature>
<dbReference type="Pfam" id="PF23230">
    <property type="entry name" value="zf-C2H2_13"/>
    <property type="match status" value="1"/>
</dbReference>
<evidence type="ECO:0000256" key="13">
    <source>
        <dbReference type="SAM" id="MobiDB-lite"/>
    </source>
</evidence>
<reference evidence="15 16" key="3">
    <citation type="journal article" date="2015" name="Genome Announc.">
        <title>Draft Genome Sequence of the Archiascomycetous Yeast Saitoella complicata.</title>
        <authorList>
            <person name="Yamauchi K."/>
            <person name="Kondo S."/>
            <person name="Hamamoto M."/>
            <person name="Takahashi Y."/>
            <person name="Ogura Y."/>
            <person name="Hayashi T."/>
            <person name="Nishida H."/>
        </authorList>
    </citation>
    <scope>NUCLEOTIDE SEQUENCE [LARGE SCALE GENOMIC DNA]</scope>
    <source>
        <strain evidence="15 16">NRRL Y-17804</strain>
    </source>
</reference>
<comment type="subcellular location">
    <subcellularLocation>
        <location evidence="2">Cytoplasm</location>
    </subcellularLocation>
</comment>
<feature type="region of interest" description="Disordered" evidence="13">
    <location>
        <begin position="710"/>
        <end position="760"/>
    </location>
</feature>
<comment type="pathway">
    <text evidence="3">Protein modification; protein ubiquitination.</text>
</comment>
<feature type="compositionally biased region" description="Basic and acidic residues" evidence="13">
    <location>
        <begin position="47"/>
        <end position="65"/>
    </location>
</feature>
<dbReference type="OMA" id="VFTHEHT"/>
<evidence type="ECO:0000256" key="4">
    <source>
        <dbReference type="ARBA" id="ARBA00012483"/>
    </source>
</evidence>
<feature type="region of interest" description="Disordered" evidence="13">
    <location>
        <begin position="445"/>
        <end position="468"/>
    </location>
</feature>
<dbReference type="STRING" id="698492.A0A0E9NBB8"/>
<evidence type="ECO:0000256" key="8">
    <source>
        <dbReference type="ARBA" id="ARBA00022723"/>
    </source>
</evidence>
<evidence type="ECO:0000256" key="1">
    <source>
        <dbReference type="ARBA" id="ARBA00000900"/>
    </source>
</evidence>
<feature type="region of interest" description="Disordered" evidence="13">
    <location>
        <begin position="777"/>
        <end position="822"/>
    </location>
</feature>
<evidence type="ECO:0000256" key="2">
    <source>
        <dbReference type="ARBA" id="ARBA00004496"/>
    </source>
</evidence>
<keyword evidence="10" id="KW-0862">Zinc</keyword>
<dbReference type="GO" id="GO:0043022">
    <property type="term" value="F:ribosome binding"/>
    <property type="evidence" value="ECO:0007669"/>
    <property type="project" value="TreeGrafter"/>
</dbReference>
<dbReference type="GO" id="GO:0061630">
    <property type="term" value="F:ubiquitin protein ligase activity"/>
    <property type="evidence" value="ECO:0007669"/>
    <property type="project" value="UniProtKB-EC"/>
</dbReference>
<evidence type="ECO:0000256" key="7">
    <source>
        <dbReference type="ARBA" id="ARBA00022679"/>
    </source>
</evidence>
<proteinExistence type="inferred from homology"/>
<dbReference type="EMBL" id="BACD03000007">
    <property type="protein sequence ID" value="GAO47098.1"/>
    <property type="molecule type" value="Genomic_DNA"/>
</dbReference>
<feature type="compositionally biased region" description="Low complexity" evidence="13">
    <location>
        <begin position="18"/>
        <end position="33"/>
    </location>
</feature>
<dbReference type="GO" id="GO:0072344">
    <property type="term" value="P:rescue of stalled ribosome"/>
    <property type="evidence" value="ECO:0007669"/>
    <property type="project" value="InterPro"/>
</dbReference>
<feature type="compositionally biased region" description="Low complexity" evidence="13">
    <location>
        <begin position="413"/>
        <end position="428"/>
    </location>
</feature>
<evidence type="ECO:0000259" key="14">
    <source>
        <dbReference type="PROSITE" id="PS50089"/>
    </source>
</evidence>
<dbReference type="InterPro" id="IPR013087">
    <property type="entry name" value="Znf_C2H2_type"/>
</dbReference>
<dbReference type="GO" id="GO:0008270">
    <property type="term" value="F:zinc ion binding"/>
    <property type="evidence" value="ECO:0007669"/>
    <property type="project" value="UniProtKB-KW"/>
</dbReference>
<keyword evidence="9 12" id="KW-0863">Zinc-finger</keyword>
<accession>A0A0E9NBB8</accession>
<dbReference type="SUPFAM" id="SSF57850">
    <property type="entry name" value="RING/U-box"/>
    <property type="match status" value="1"/>
</dbReference>
<name>A0A0E9NBB8_SAICN</name>
<dbReference type="InterPro" id="IPR044288">
    <property type="entry name" value="ZNF598/HEL2"/>
</dbReference>
<feature type="region of interest" description="Disordered" evidence="13">
    <location>
        <begin position="493"/>
        <end position="549"/>
    </location>
</feature>
<evidence type="ECO:0000256" key="6">
    <source>
        <dbReference type="ARBA" id="ARBA00022553"/>
    </source>
</evidence>
<comment type="catalytic activity">
    <reaction evidence="1">
        <text>S-ubiquitinyl-[E2 ubiquitin-conjugating enzyme]-L-cysteine + [acceptor protein]-L-lysine = [E2 ubiquitin-conjugating enzyme]-L-cysteine + N(6)-ubiquitinyl-[acceptor protein]-L-lysine.</text>
        <dbReference type="EC" id="2.3.2.27"/>
    </reaction>
</comment>
<keyword evidence="6" id="KW-0597">Phosphoprotein</keyword>
<dbReference type="InterPro" id="IPR056437">
    <property type="entry name" value="Znf-C2H2_ZNF598/HEL2"/>
</dbReference>
<feature type="compositionally biased region" description="Low complexity" evidence="13">
    <location>
        <begin position="716"/>
        <end position="735"/>
    </location>
</feature>
<comment type="similarity">
    <text evidence="11">Belongs to the ZNF598/HEL2 family.</text>
</comment>
<evidence type="ECO:0000313" key="16">
    <source>
        <dbReference type="Proteomes" id="UP000033140"/>
    </source>
</evidence>
<evidence type="ECO:0000256" key="12">
    <source>
        <dbReference type="PROSITE-ProRule" id="PRU00175"/>
    </source>
</evidence>
<protein>
    <recommendedName>
        <fullName evidence="4">RING-type E3 ubiquitin transferase</fullName>
        <ecNumber evidence="4">2.3.2.27</ecNumber>
    </recommendedName>
</protein>
<organism evidence="15 16">
    <name type="scientific">Saitoella complicata (strain BCRC 22490 / CBS 7301 / JCM 7358 / NBRC 10748 / NRRL Y-17804)</name>
    <dbReference type="NCBI Taxonomy" id="698492"/>
    <lineage>
        <taxon>Eukaryota</taxon>
        <taxon>Fungi</taxon>
        <taxon>Dikarya</taxon>
        <taxon>Ascomycota</taxon>
        <taxon>Taphrinomycotina</taxon>
        <taxon>Taphrinomycotina incertae sedis</taxon>
        <taxon>Saitoella</taxon>
    </lineage>
</organism>
<dbReference type="Proteomes" id="UP000033140">
    <property type="component" value="Unassembled WGS sequence"/>
</dbReference>
<evidence type="ECO:0000313" key="15">
    <source>
        <dbReference type="EMBL" id="GAO47098.1"/>
    </source>
</evidence>
<keyword evidence="16" id="KW-1185">Reference proteome</keyword>
<keyword evidence="7" id="KW-0808">Transferase</keyword>
<gene>
    <name evidence="15" type="ORF">G7K_1310-t1</name>
</gene>
<dbReference type="PROSITE" id="PS50089">
    <property type="entry name" value="ZF_RING_2"/>
    <property type="match status" value="1"/>
</dbReference>
<feature type="domain" description="RING-type" evidence="14">
    <location>
        <begin position="131"/>
        <end position="171"/>
    </location>
</feature>
<dbReference type="SMART" id="SM00355">
    <property type="entry name" value="ZnF_C2H2"/>
    <property type="match status" value="4"/>
</dbReference>
<evidence type="ECO:0000256" key="3">
    <source>
        <dbReference type="ARBA" id="ARBA00004906"/>
    </source>
</evidence>
<evidence type="ECO:0000256" key="9">
    <source>
        <dbReference type="ARBA" id="ARBA00022771"/>
    </source>
</evidence>
<dbReference type="PANTHER" id="PTHR22938">
    <property type="entry name" value="ZINC FINGER PROTEIN 598"/>
    <property type="match status" value="1"/>
</dbReference>
<dbReference type="CDD" id="cd16615">
    <property type="entry name" value="RING-HC_ZNF598"/>
    <property type="match status" value="1"/>
</dbReference>
<reference evidence="15 16" key="2">
    <citation type="journal article" date="2014" name="J. Gen. Appl. Microbiol.">
        <title>The early diverging ascomycetous budding yeast Saitoella complicata has three histone deacetylases belonging to the Clr6, Hos2, and Rpd3 lineages.</title>
        <authorList>
            <person name="Nishida H."/>
            <person name="Matsumoto T."/>
            <person name="Kondo S."/>
            <person name="Hamamoto M."/>
            <person name="Yoshikawa H."/>
        </authorList>
    </citation>
    <scope>NUCLEOTIDE SEQUENCE [LARGE SCALE GENOMIC DNA]</scope>
    <source>
        <strain evidence="15 16">NRRL Y-17804</strain>
    </source>
</reference>